<name>A7E9D3_SCLS1</name>
<evidence type="ECO:0000313" key="1">
    <source>
        <dbReference type="EMBL" id="EDN96985.1"/>
    </source>
</evidence>
<dbReference type="AlphaFoldDB" id="A7E9D3"/>
<dbReference type="HOGENOM" id="CLU_2924070_0_0_1"/>
<dbReference type="RefSeq" id="XP_001597717.1">
    <property type="nucleotide sequence ID" value="XM_001597667.1"/>
</dbReference>
<dbReference type="Proteomes" id="UP000001312">
    <property type="component" value="Unassembled WGS sequence"/>
</dbReference>
<dbReference type="InParanoid" id="A7E9D3"/>
<keyword evidence="2" id="KW-1185">Reference proteome</keyword>
<dbReference type="EMBL" id="CH476622">
    <property type="protein sequence ID" value="EDN96985.1"/>
    <property type="molecule type" value="Genomic_DNA"/>
</dbReference>
<sequence length="61" mass="6673">MVQRGGSVPIEYLTSPSWCSLHFRTIPIPSKPASSSKSCKGLAIVVIQFVLQLVKSQCRIV</sequence>
<dbReference type="GeneID" id="5494148"/>
<organism evidence="1 2">
    <name type="scientific">Sclerotinia sclerotiorum (strain ATCC 18683 / 1980 / Ss-1)</name>
    <name type="common">White mold</name>
    <name type="synonym">Whetzelinia sclerotiorum</name>
    <dbReference type="NCBI Taxonomy" id="665079"/>
    <lineage>
        <taxon>Eukaryota</taxon>
        <taxon>Fungi</taxon>
        <taxon>Dikarya</taxon>
        <taxon>Ascomycota</taxon>
        <taxon>Pezizomycotina</taxon>
        <taxon>Leotiomycetes</taxon>
        <taxon>Helotiales</taxon>
        <taxon>Sclerotiniaceae</taxon>
        <taxon>Sclerotinia</taxon>
    </lineage>
</organism>
<accession>A7E9D3</accession>
<reference evidence="2" key="1">
    <citation type="journal article" date="2011" name="PLoS Genet.">
        <title>Genomic analysis of the necrotrophic fungal pathogens Sclerotinia sclerotiorum and Botrytis cinerea.</title>
        <authorList>
            <person name="Amselem J."/>
            <person name="Cuomo C.A."/>
            <person name="van Kan J.A."/>
            <person name="Viaud M."/>
            <person name="Benito E.P."/>
            <person name="Couloux A."/>
            <person name="Coutinho P.M."/>
            <person name="de Vries R.P."/>
            <person name="Dyer P.S."/>
            <person name="Fillinger S."/>
            <person name="Fournier E."/>
            <person name="Gout L."/>
            <person name="Hahn M."/>
            <person name="Kohn L."/>
            <person name="Lapalu N."/>
            <person name="Plummer K.M."/>
            <person name="Pradier J.M."/>
            <person name="Quevillon E."/>
            <person name="Sharon A."/>
            <person name="Simon A."/>
            <person name="ten Have A."/>
            <person name="Tudzynski B."/>
            <person name="Tudzynski P."/>
            <person name="Wincker P."/>
            <person name="Andrew M."/>
            <person name="Anthouard V."/>
            <person name="Beever R.E."/>
            <person name="Beffa R."/>
            <person name="Benoit I."/>
            <person name="Bouzid O."/>
            <person name="Brault B."/>
            <person name="Chen Z."/>
            <person name="Choquer M."/>
            <person name="Collemare J."/>
            <person name="Cotton P."/>
            <person name="Danchin E.G."/>
            <person name="Da Silva C."/>
            <person name="Gautier A."/>
            <person name="Giraud C."/>
            <person name="Giraud T."/>
            <person name="Gonzalez C."/>
            <person name="Grossetete S."/>
            <person name="Guldener U."/>
            <person name="Henrissat B."/>
            <person name="Howlett B.J."/>
            <person name="Kodira C."/>
            <person name="Kretschmer M."/>
            <person name="Lappartient A."/>
            <person name="Leroch M."/>
            <person name="Levis C."/>
            <person name="Mauceli E."/>
            <person name="Neuveglise C."/>
            <person name="Oeser B."/>
            <person name="Pearson M."/>
            <person name="Poulain J."/>
            <person name="Poussereau N."/>
            <person name="Quesneville H."/>
            <person name="Rascle C."/>
            <person name="Schumacher J."/>
            <person name="Segurens B."/>
            <person name="Sexton A."/>
            <person name="Silva E."/>
            <person name="Sirven C."/>
            <person name="Soanes D.M."/>
            <person name="Talbot N.J."/>
            <person name="Templeton M."/>
            <person name="Yandava C."/>
            <person name="Yarden O."/>
            <person name="Zeng Q."/>
            <person name="Rollins J.A."/>
            <person name="Lebrun M.H."/>
            <person name="Dickman M."/>
        </authorList>
    </citation>
    <scope>NUCLEOTIDE SEQUENCE [LARGE SCALE GENOMIC DNA]</scope>
    <source>
        <strain evidence="2">ATCC 18683 / 1980 / Ss-1</strain>
    </source>
</reference>
<evidence type="ECO:0000313" key="2">
    <source>
        <dbReference type="Proteomes" id="UP000001312"/>
    </source>
</evidence>
<dbReference type="KEGG" id="ssl:SS1G_01913"/>
<proteinExistence type="predicted"/>
<gene>
    <name evidence="1" type="ORF">SS1G_01913</name>
</gene>
<protein>
    <submittedName>
        <fullName evidence="1">Uncharacterized protein</fullName>
    </submittedName>
</protein>